<reference evidence="2 3" key="1">
    <citation type="submission" date="2017-09" db="EMBL/GenBank/DDBJ databases">
        <authorList>
            <person name="Varghese N."/>
            <person name="Submissions S."/>
        </authorList>
    </citation>
    <scope>NUCLEOTIDE SEQUENCE [LARGE SCALE GENOMIC DNA]</scope>
    <source>
        <strain evidence="2 3">OK806</strain>
    </source>
</reference>
<feature type="domain" description="Peptidase C31" evidence="1">
    <location>
        <begin position="328"/>
        <end position="350"/>
    </location>
</feature>
<dbReference type="RefSeq" id="WP_097190841.1">
    <property type="nucleotide sequence ID" value="NZ_OCSU01000003.1"/>
</dbReference>
<keyword evidence="3" id="KW-1185">Reference proteome</keyword>
<dbReference type="AlphaFoldDB" id="A0A7Z7N7A8"/>
<proteinExistence type="predicted"/>
<name>A0A7Z7N7A8_9BURK</name>
<sequence length="350" mass="35299">MANLIADEVLLAYARMARAVALSKGDFLSARAFIEANHGANSIPYRLVQRDIDGTGSIVDDSTARLASTGLLGVSPRSNLLGQINAASGGLLQVGFNSRFLLQDSGATGAWVGEGTPLPVSGGGLSLHSLDVLKVGSLYFAPIEQMRTFGPVADLAIARGLSAGNNAEIAKAFADPANAGVPGEKPASVTADATVIASSGSSAADLSGDMAEMIEAFDGDLASAVWLMNPGLAFAFGMMGAGIGAADLMTGGVSRLAGLPAIANQGVPANTLILLDPSSVAVAGPVIDIDPSTEAAVEMQIEGGGSEWLNLWQENPIGARSIAYVNWTARPGAAVVLGGVFPAAAVARGK</sequence>
<dbReference type="GO" id="GO:0004197">
    <property type="term" value="F:cysteine-type endopeptidase activity"/>
    <property type="evidence" value="ECO:0007669"/>
    <property type="project" value="InterPro"/>
</dbReference>
<protein>
    <recommendedName>
        <fullName evidence="1">Peptidase C31 domain-containing protein</fullName>
    </recommendedName>
</protein>
<evidence type="ECO:0000313" key="3">
    <source>
        <dbReference type="Proteomes" id="UP000219522"/>
    </source>
</evidence>
<evidence type="ECO:0000259" key="1">
    <source>
        <dbReference type="PROSITE" id="PS51539"/>
    </source>
</evidence>
<dbReference type="SUPFAM" id="SSF56563">
    <property type="entry name" value="Major capsid protein gp5"/>
    <property type="match status" value="1"/>
</dbReference>
<dbReference type="PROSITE" id="PS51539">
    <property type="entry name" value="AV_PCP_ALPHA"/>
    <property type="match status" value="1"/>
</dbReference>
<evidence type="ECO:0000313" key="2">
    <source>
        <dbReference type="EMBL" id="SOE88798.1"/>
    </source>
</evidence>
<comment type="caution">
    <text evidence="2">The sequence shown here is derived from an EMBL/GenBank/DDBJ whole genome shotgun (WGS) entry which is preliminary data.</text>
</comment>
<gene>
    <name evidence="2" type="ORF">SAMN05446927_7421</name>
</gene>
<dbReference type="EMBL" id="OCSU01000003">
    <property type="protein sequence ID" value="SOE88798.1"/>
    <property type="molecule type" value="Genomic_DNA"/>
</dbReference>
<organism evidence="2 3">
    <name type="scientific">Caballeronia arationis</name>
    <dbReference type="NCBI Taxonomy" id="1777142"/>
    <lineage>
        <taxon>Bacteria</taxon>
        <taxon>Pseudomonadati</taxon>
        <taxon>Pseudomonadota</taxon>
        <taxon>Betaproteobacteria</taxon>
        <taxon>Burkholderiales</taxon>
        <taxon>Burkholderiaceae</taxon>
        <taxon>Caballeronia</taxon>
    </lineage>
</organism>
<accession>A0A7Z7N7A8</accession>
<dbReference type="Proteomes" id="UP000219522">
    <property type="component" value="Unassembled WGS sequence"/>
</dbReference>
<dbReference type="InterPro" id="IPR008741">
    <property type="entry name" value="AV_PCPalpha"/>
</dbReference>